<comment type="caution">
    <text evidence="1">The sequence shown here is derived from an EMBL/GenBank/DDBJ whole genome shotgun (WGS) entry which is preliminary data.</text>
</comment>
<evidence type="ECO:0000313" key="1">
    <source>
        <dbReference type="EMBL" id="KAJ3528859.1"/>
    </source>
</evidence>
<dbReference type="Proteomes" id="UP001148662">
    <property type="component" value="Unassembled WGS sequence"/>
</dbReference>
<evidence type="ECO:0000313" key="2">
    <source>
        <dbReference type="Proteomes" id="UP001148662"/>
    </source>
</evidence>
<organism evidence="1 2">
    <name type="scientific">Phlebia brevispora</name>
    <dbReference type="NCBI Taxonomy" id="194682"/>
    <lineage>
        <taxon>Eukaryota</taxon>
        <taxon>Fungi</taxon>
        <taxon>Dikarya</taxon>
        <taxon>Basidiomycota</taxon>
        <taxon>Agaricomycotina</taxon>
        <taxon>Agaricomycetes</taxon>
        <taxon>Polyporales</taxon>
        <taxon>Meruliaceae</taxon>
        <taxon>Phlebia</taxon>
    </lineage>
</organism>
<reference evidence="1" key="1">
    <citation type="submission" date="2022-07" db="EMBL/GenBank/DDBJ databases">
        <title>Genome Sequence of Phlebia brevispora.</title>
        <authorList>
            <person name="Buettner E."/>
        </authorList>
    </citation>
    <scope>NUCLEOTIDE SEQUENCE</scope>
    <source>
        <strain evidence="1">MPL23</strain>
    </source>
</reference>
<keyword evidence="2" id="KW-1185">Reference proteome</keyword>
<gene>
    <name evidence="1" type="ORF">NM688_g7936</name>
</gene>
<proteinExistence type="predicted"/>
<accession>A0ACC1RZD7</accession>
<dbReference type="EMBL" id="JANHOG010001988">
    <property type="protein sequence ID" value="KAJ3528859.1"/>
    <property type="molecule type" value="Genomic_DNA"/>
</dbReference>
<name>A0ACC1RZD7_9APHY</name>
<protein>
    <submittedName>
        <fullName evidence="1">Uncharacterized protein</fullName>
    </submittedName>
</protein>
<sequence length="175" mass="20331">MSSRRHKEQLRQMKAHMREFASQHVRPAEDTEDAFAGSELTNMSSRRVDVLLLEQMTDWTKEEIDKALLDFIPMERAHNLPLEHRVTPYIHCTLAKEDAKKLYVASKYDEAIEAYKKAMRVYMGAEAVLPSPTFTNEIYFAIEQMDIRRMNDLVACCSNIAQCYYKLGKLVENCC</sequence>